<protein>
    <submittedName>
        <fullName evidence="1">Uncharacterized protein</fullName>
    </submittedName>
</protein>
<gene>
    <name evidence="1" type="ORF">PXEA_LOCUS2433</name>
</gene>
<dbReference type="EMBL" id="CAAALY010005201">
    <property type="protein sequence ID" value="VEL08993.1"/>
    <property type="molecule type" value="Genomic_DNA"/>
</dbReference>
<accession>A0A448WDE2</accession>
<keyword evidence="2" id="KW-1185">Reference proteome</keyword>
<evidence type="ECO:0000313" key="2">
    <source>
        <dbReference type="Proteomes" id="UP000784294"/>
    </source>
</evidence>
<evidence type="ECO:0000313" key="1">
    <source>
        <dbReference type="EMBL" id="VEL08993.1"/>
    </source>
</evidence>
<organism evidence="1 2">
    <name type="scientific">Protopolystoma xenopodis</name>
    <dbReference type="NCBI Taxonomy" id="117903"/>
    <lineage>
        <taxon>Eukaryota</taxon>
        <taxon>Metazoa</taxon>
        <taxon>Spiralia</taxon>
        <taxon>Lophotrochozoa</taxon>
        <taxon>Platyhelminthes</taxon>
        <taxon>Monogenea</taxon>
        <taxon>Polyopisthocotylea</taxon>
        <taxon>Polystomatidea</taxon>
        <taxon>Polystomatidae</taxon>
        <taxon>Protopolystoma</taxon>
    </lineage>
</organism>
<dbReference type="AlphaFoldDB" id="A0A448WDE2"/>
<dbReference type="Proteomes" id="UP000784294">
    <property type="component" value="Unassembled WGS sequence"/>
</dbReference>
<name>A0A448WDE2_9PLAT</name>
<reference evidence="1" key="1">
    <citation type="submission" date="2018-11" db="EMBL/GenBank/DDBJ databases">
        <authorList>
            <consortium name="Pathogen Informatics"/>
        </authorList>
    </citation>
    <scope>NUCLEOTIDE SEQUENCE</scope>
</reference>
<comment type="caution">
    <text evidence="1">The sequence shown here is derived from an EMBL/GenBank/DDBJ whole genome shotgun (WGS) entry which is preliminary data.</text>
</comment>
<proteinExistence type="predicted"/>
<sequence>MARLIDNADYEVGATAENPWVHLYFIQLASEMTSDIALSGHLFFILAHLPGQPRRVDRQRKQSPHLEPEAT</sequence>